<dbReference type="InterPro" id="IPR002942">
    <property type="entry name" value="S4_RNA-bd"/>
</dbReference>
<name>A0A0R1HJ61_9LACO</name>
<dbReference type="EMBL" id="AZDI01000001">
    <property type="protein sequence ID" value="KRK46384.1"/>
    <property type="molecule type" value="Genomic_DNA"/>
</dbReference>
<dbReference type="Proteomes" id="UP000051450">
    <property type="component" value="Unassembled WGS sequence"/>
</dbReference>
<dbReference type="GO" id="GO:0003723">
    <property type="term" value="F:RNA binding"/>
    <property type="evidence" value="ECO:0007669"/>
    <property type="project" value="UniProtKB-KW"/>
</dbReference>
<dbReference type="InterPro" id="IPR006145">
    <property type="entry name" value="PsdUridine_synth_RsuA/RluA"/>
</dbReference>
<dbReference type="CDD" id="cd00165">
    <property type="entry name" value="S4"/>
    <property type="match status" value="1"/>
</dbReference>
<dbReference type="Gene3D" id="3.10.290.10">
    <property type="entry name" value="RNA-binding S4 domain"/>
    <property type="match status" value="1"/>
</dbReference>
<evidence type="ECO:0000256" key="2">
    <source>
        <dbReference type="ARBA" id="ARBA00022884"/>
    </source>
</evidence>
<dbReference type="SMART" id="SM00363">
    <property type="entry name" value="S4"/>
    <property type="match status" value="1"/>
</dbReference>
<dbReference type="EC" id="5.4.99.-" evidence="5"/>
<accession>A0A0R1HJ61</accession>
<protein>
    <recommendedName>
        <fullName evidence="5">Pseudouridine synthase</fullName>
        <ecNumber evidence="5">5.4.99.-</ecNumber>
    </recommendedName>
</protein>
<dbReference type="InterPro" id="IPR000748">
    <property type="entry name" value="PsdUridine_synth_RsuA/RluB/E/F"/>
</dbReference>
<evidence type="ECO:0000256" key="3">
    <source>
        <dbReference type="ARBA" id="ARBA00023235"/>
    </source>
</evidence>
<dbReference type="Pfam" id="PF00849">
    <property type="entry name" value="PseudoU_synth_2"/>
    <property type="match status" value="1"/>
</dbReference>
<evidence type="ECO:0000259" key="6">
    <source>
        <dbReference type="SMART" id="SM00363"/>
    </source>
</evidence>
<dbReference type="InterPro" id="IPR018496">
    <property type="entry name" value="PsdUridine_synth_RsuA/RluB_CS"/>
</dbReference>
<dbReference type="GO" id="GO:0120159">
    <property type="term" value="F:rRNA pseudouridine synthase activity"/>
    <property type="evidence" value="ECO:0007669"/>
    <property type="project" value="UniProtKB-ARBA"/>
</dbReference>
<evidence type="ECO:0000313" key="7">
    <source>
        <dbReference type="EMBL" id="KRK46384.1"/>
    </source>
</evidence>
<feature type="domain" description="RNA-binding S4" evidence="6">
    <location>
        <begin position="1"/>
        <end position="59"/>
    </location>
</feature>
<dbReference type="InterPro" id="IPR020103">
    <property type="entry name" value="PsdUridine_synth_cat_dom_sf"/>
</dbReference>
<dbReference type="Gene3D" id="3.30.70.1560">
    <property type="entry name" value="Alpha-L RNA-binding motif"/>
    <property type="match status" value="1"/>
</dbReference>
<evidence type="ECO:0000313" key="8">
    <source>
        <dbReference type="Proteomes" id="UP000051450"/>
    </source>
</evidence>
<comment type="caution">
    <text evidence="7">The sequence shown here is derived from an EMBL/GenBank/DDBJ whole genome shotgun (WGS) entry which is preliminary data.</text>
</comment>
<dbReference type="NCBIfam" id="TIGR00093">
    <property type="entry name" value="pseudouridine synthase"/>
    <property type="match status" value="1"/>
</dbReference>
<dbReference type="InterPro" id="IPR042092">
    <property type="entry name" value="PsdUridine_s_RsuA/RluB/E/F_cat"/>
</dbReference>
<dbReference type="GO" id="GO:0000455">
    <property type="term" value="P:enzyme-directed rRNA pseudouridine synthesis"/>
    <property type="evidence" value="ECO:0007669"/>
    <property type="project" value="UniProtKB-ARBA"/>
</dbReference>
<evidence type="ECO:0000256" key="5">
    <source>
        <dbReference type="RuleBase" id="RU003887"/>
    </source>
</evidence>
<dbReference type="SUPFAM" id="SSF55174">
    <property type="entry name" value="Alpha-L RNA-binding motif"/>
    <property type="match status" value="1"/>
</dbReference>
<dbReference type="OrthoDB" id="9807213at2"/>
<dbReference type="FunFam" id="3.30.70.1560:FF:000001">
    <property type="entry name" value="Pseudouridine synthase"/>
    <property type="match status" value="1"/>
</dbReference>
<dbReference type="InterPro" id="IPR020094">
    <property type="entry name" value="TruA/RsuA/RluB/E/F_N"/>
</dbReference>
<dbReference type="PATRIC" id="fig|1423719.4.peg.5"/>
<dbReference type="STRING" id="1423719.FC66_GL000006"/>
<keyword evidence="3 5" id="KW-0413">Isomerase</keyword>
<dbReference type="CDD" id="cd02553">
    <property type="entry name" value="PseudoU_synth_RsuA"/>
    <property type="match status" value="1"/>
</dbReference>
<keyword evidence="8" id="KW-1185">Reference proteome</keyword>
<dbReference type="Pfam" id="PF01479">
    <property type="entry name" value="S4"/>
    <property type="match status" value="1"/>
</dbReference>
<dbReference type="GO" id="GO:0005829">
    <property type="term" value="C:cytosol"/>
    <property type="evidence" value="ECO:0007669"/>
    <property type="project" value="UniProtKB-ARBA"/>
</dbReference>
<dbReference type="PANTHER" id="PTHR47683">
    <property type="entry name" value="PSEUDOURIDINE SYNTHASE FAMILY PROTEIN-RELATED"/>
    <property type="match status" value="1"/>
</dbReference>
<dbReference type="SUPFAM" id="SSF55120">
    <property type="entry name" value="Pseudouridine synthase"/>
    <property type="match status" value="1"/>
</dbReference>
<dbReference type="InterPro" id="IPR050343">
    <property type="entry name" value="RsuA_PseudoU_synthase"/>
</dbReference>
<organism evidence="7 8">
    <name type="scientific">Dellaglioa algida DSM 15638</name>
    <dbReference type="NCBI Taxonomy" id="1423719"/>
    <lineage>
        <taxon>Bacteria</taxon>
        <taxon>Bacillati</taxon>
        <taxon>Bacillota</taxon>
        <taxon>Bacilli</taxon>
        <taxon>Lactobacillales</taxon>
        <taxon>Lactobacillaceae</taxon>
        <taxon>Dellaglioa</taxon>
    </lineage>
</organism>
<dbReference type="AlphaFoldDB" id="A0A0R1HJ61"/>
<dbReference type="Gene3D" id="3.30.70.580">
    <property type="entry name" value="Pseudouridine synthase I, catalytic domain, N-terminal subdomain"/>
    <property type="match status" value="1"/>
</dbReference>
<dbReference type="PROSITE" id="PS50889">
    <property type="entry name" value="S4"/>
    <property type="match status" value="1"/>
</dbReference>
<proteinExistence type="inferred from homology"/>
<gene>
    <name evidence="7" type="ORF">FC66_GL000006</name>
</gene>
<dbReference type="PROSITE" id="PS01149">
    <property type="entry name" value="PSI_RSU"/>
    <property type="match status" value="1"/>
</dbReference>
<dbReference type="PANTHER" id="PTHR47683:SF4">
    <property type="entry name" value="PSEUDOURIDINE SYNTHASE"/>
    <property type="match status" value="1"/>
</dbReference>
<evidence type="ECO:0000256" key="1">
    <source>
        <dbReference type="ARBA" id="ARBA00008348"/>
    </source>
</evidence>
<comment type="similarity">
    <text evidence="1 5">Belongs to the pseudouridine synthase RsuA family.</text>
</comment>
<keyword evidence="2 4" id="KW-0694">RNA-binding</keyword>
<sequence>MRIDKFLSEMQFGTRSDVRKLIKTKQVVVDDEKVTSAKIQINPVESIVQVNGEVVQYQQYYYYLLNKPAGVLTATKDKKQKTVMDLFNRVDYRDDLFPVGRLDKDTTGLLLITNDGQLGHRMLSPTRHVDKVYFAKVEGHVTDADVSKFETGLLLKDGTRTKPARLSIASYQSVTNISEVFVTITEGKYHQIKRMFGAIGMRVIRLERKKMGTLELEQTLSLGRYRVLTDEEIESIQ</sequence>
<dbReference type="InterPro" id="IPR036986">
    <property type="entry name" value="S4_RNA-bd_sf"/>
</dbReference>
<dbReference type="RefSeq" id="WP_057973331.1">
    <property type="nucleotide sequence ID" value="NZ_AZDI01000001.1"/>
</dbReference>
<reference evidence="7 8" key="1">
    <citation type="journal article" date="2015" name="Genome Announc.">
        <title>Expanding the biotechnology potential of lactobacilli through comparative genomics of 213 strains and associated genera.</title>
        <authorList>
            <person name="Sun Z."/>
            <person name="Harris H.M."/>
            <person name="McCann A."/>
            <person name="Guo C."/>
            <person name="Argimon S."/>
            <person name="Zhang W."/>
            <person name="Yang X."/>
            <person name="Jeffery I.B."/>
            <person name="Cooney J.C."/>
            <person name="Kagawa T.F."/>
            <person name="Liu W."/>
            <person name="Song Y."/>
            <person name="Salvetti E."/>
            <person name="Wrobel A."/>
            <person name="Rasinkangas P."/>
            <person name="Parkhill J."/>
            <person name="Rea M.C."/>
            <person name="O'Sullivan O."/>
            <person name="Ritari J."/>
            <person name="Douillard F.P."/>
            <person name="Paul Ross R."/>
            <person name="Yang R."/>
            <person name="Briner A.E."/>
            <person name="Felis G.E."/>
            <person name="de Vos W.M."/>
            <person name="Barrangou R."/>
            <person name="Klaenhammer T.R."/>
            <person name="Caufield P.W."/>
            <person name="Cui Y."/>
            <person name="Zhang H."/>
            <person name="O'Toole P.W."/>
        </authorList>
    </citation>
    <scope>NUCLEOTIDE SEQUENCE [LARGE SCALE GENOMIC DNA]</scope>
    <source>
        <strain evidence="7 8">DSM 15638</strain>
    </source>
</reference>
<evidence type="ECO:0000256" key="4">
    <source>
        <dbReference type="PROSITE-ProRule" id="PRU00182"/>
    </source>
</evidence>